<keyword evidence="3" id="KW-0326">Glycosidase</keyword>
<evidence type="ECO:0000259" key="6">
    <source>
        <dbReference type="Pfam" id="PF18564"/>
    </source>
</evidence>
<dbReference type="InterPro" id="IPR041036">
    <property type="entry name" value="GH5_C"/>
</dbReference>
<dbReference type="Gene3D" id="3.20.20.80">
    <property type="entry name" value="Glycosidases"/>
    <property type="match status" value="2"/>
</dbReference>
<dbReference type="GO" id="GO:0000272">
    <property type="term" value="P:polysaccharide catabolic process"/>
    <property type="evidence" value="ECO:0007669"/>
    <property type="project" value="InterPro"/>
</dbReference>
<gene>
    <name evidence="7" type="ORF">QSP1433_LOCUS14393</name>
    <name evidence="8" type="ORF">QSP1433_LOCUS14394</name>
</gene>
<dbReference type="InterPro" id="IPR013780">
    <property type="entry name" value="Glyco_hydro_b"/>
</dbReference>
<dbReference type="InterPro" id="IPR052066">
    <property type="entry name" value="Glycosphingolipid_Hydrolases"/>
</dbReference>
<dbReference type="AlphaFoldDB" id="A0A7S2WQ34"/>
<sequence length="1116" mass="126015">MQHEHYEEAEQHYAPTFNAASFLLKRSASLDTGFNLNHQNLEEVYEYQVSGSKRSMLDIDSVKPASPRATIKKTASKRFSLKGTQSDESGNLSRSFLLHKPGFYVLKSNILTRATKPADGAEPDGVATSKRRHSRREKIKGKLLFKGTRKVKETSVSLRLKVRDIHDRQVFVLHSYDATPTMETYCRVVQTKQDGADEQCVILNDSSLGSYGSCCFFLDPKHVPCVVEVFLVANQLATVRTELYSSFADIDPRRPGVAEKKDTAERKKSFHDRSMSDAGKELLSEALSGEAPPQKTLSLSIKKTRSASERVSNMSRFSSWSHQADVGGAYFTGVDTGANTKDRRPTRGHSVFAQFTDYQDSVTTISSEEDDDDGDEPVMPVSDLDDSTLRTTFRGGLVSLNSESAHLKAVSTTEAAPKGLESEDTSTKATPGSKLDTKLLPLVTKGRWFYEYNGPNEPLGRAVLLRGVNLSGNVKLPYSPNSESRLRFDWGKLKNPAIAKELSFVGRPFPLEEANEHFSRLRRWGFNCLRFLVTWEAIEHAGPGEYDIEYLDYVELVVRIAGSFGFYVFIDPHQDVWSRMTGGSGAPAWTFEKAGLDLAKLESCEACFTHNNCPNPEKFQKMSWPQNYQRFACLHMFTLFWGGNDFAPTMCVDGGIPIQEYLQRHFIDSMMQIVARVKNMPHVLGFDSFNEPSPGFIGNRLDEFLDPVIPPGPVFRPFDSMITASGFQRTVNKANGIGLMTGKYLANPNQHKAWLPGVKDVWREQGVWDVEHGVTDGGRKFVRPRLLRPDYFCKFPRSGGRECQFFRDYLRPFMVLYISKIRSLMPGAILFAEGDGFGEKEFCWDHRDPKGVVNTSHWYDGYTLFTANFNPRFSVDVKTKLPVFGQSRIYSMHYRDLSEIISLPAAIDGKPVEMPTLIGEFGIPYNMNNKAAYKNGDFKMQEKALSMYYDVFDALQLHSTQWNYCADNSNKWGDNWNLEDLSLFSRDQQTVDFQININSGGRAIKGFSRPFAPFVCGVPRVTVFSSRTGNFEHTYEPNSRNFEFGVLQYATEIFVPDIHYLSKGGRSYVKFDIVVEGGRFQKRQLPGRHVIYVWADKSTMNTRKVVSVRILGATSM</sequence>
<feature type="domain" description="Glycoside hydrolase family 5" evidence="5">
    <location>
        <begin position="513"/>
        <end position="694"/>
    </location>
</feature>
<accession>A0A7S2WQ34</accession>
<dbReference type="GO" id="GO:1901136">
    <property type="term" value="P:carbohydrate derivative catabolic process"/>
    <property type="evidence" value="ECO:0007669"/>
    <property type="project" value="UniProtKB-ARBA"/>
</dbReference>
<keyword evidence="2" id="KW-0378">Hydrolase</keyword>
<comment type="similarity">
    <text evidence="1">Belongs to the glycosyl hydrolase 5 (cellulase A) family.</text>
</comment>
<dbReference type="Pfam" id="PF00150">
    <property type="entry name" value="Cellulase"/>
    <property type="match status" value="1"/>
</dbReference>
<evidence type="ECO:0000259" key="5">
    <source>
        <dbReference type="Pfam" id="PF00150"/>
    </source>
</evidence>
<dbReference type="PANTHER" id="PTHR31308">
    <property type="match status" value="1"/>
</dbReference>
<dbReference type="EMBL" id="HBHK01022769">
    <property type="protein sequence ID" value="CAD9700903.1"/>
    <property type="molecule type" value="Transcribed_RNA"/>
</dbReference>
<name>A0A7S2WQ34_9STRA</name>
<evidence type="ECO:0000256" key="3">
    <source>
        <dbReference type="ARBA" id="ARBA00023295"/>
    </source>
</evidence>
<dbReference type="PANTHER" id="PTHR31308:SF5">
    <property type="entry name" value="ERGOSTERYL-BETA-GLUCOSIDASE"/>
    <property type="match status" value="1"/>
</dbReference>
<feature type="domain" description="Glycoside hydrolase family 5 C-terminal" evidence="6">
    <location>
        <begin position="1009"/>
        <end position="1095"/>
    </location>
</feature>
<protein>
    <submittedName>
        <fullName evidence="8">Uncharacterized protein</fullName>
    </submittedName>
</protein>
<evidence type="ECO:0000256" key="4">
    <source>
        <dbReference type="SAM" id="MobiDB-lite"/>
    </source>
</evidence>
<dbReference type="Gene3D" id="2.60.40.1180">
    <property type="entry name" value="Golgi alpha-mannosidase II"/>
    <property type="match status" value="1"/>
</dbReference>
<proteinExistence type="inferred from homology"/>
<organism evidence="8">
    <name type="scientific">Mucochytrium quahogii</name>
    <dbReference type="NCBI Taxonomy" id="96639"/>
    <lineage>
        <taxon>Eukaryota</taxon>
        <taxon>Sar</taxon>
        <taxon>Stramenopiles</taxon>
        <taxon>Bigyra</taxon>
        <taxon>Labyrinthulomycetes</taxon>
        <taxon>Thraustochytrida</taxon>
        <taxon>Thraustochytriidae</taxon>
        <taxon>Mucochytrium</taxon>
    </lineage>
</organism>
<feature type="compositionally biased region" description="Acidic residues" evidence="4">
    <location>
        <begin position="367"/>
        <end position="376"/>
    </location>
</feature>
<evidence type="ECO:0000256" key="2">
    <source>
        <dbReference type="ARBA" id="ARBA00022801"/>
    </source>
</evidence>
<reference evidence="8" key="1">
    <citation type="submission" date="2021-01" db="EMBL/GenBank/DDBJ databases">
        <authorList>
            <person name="Corre E."/>
            <person name="Pelletier E."/>
            <person name="Niang G."/>
            <person name="Scheremetjew M."/>
            <person name="Finn R."/>
            <person name="Kale V."/>
            <person name="Holt S."/>
            <person name="Cochrane G."/>
            <person name="Meng A."/>
            <person name="Brown T."/>
            <person name="Cohen L."/>
        </authorList>
    </citation>
    <scope>NUCLEOTIDE SEQUENCE</scope>
    <source>
        <strain evidence="8">NY070348D</strain>
    </source>
</reference>
<dbReference type="GO" id="GO:0008422">
    <property type="term" value="F:beta-glucosidase activity"/>
    <property type="evidence" value="ECO:0007669"/>
    <property type="project" value="TreeGrafter"/>
</dbReference>
<evidence type="ECO:0000313" key="8">
    <source>
        <dbReference type="EMBL" id="CAD9700903.1"/>
    </source>
</evidence>
<evidence type="ECO:0000256" key="1">
    <source>
        <dbReference type="ARBA" id="ARBA00005641"/>
    </source>
</evidence>
<dbReference type="Pfam" id="PF18564">
    <property type="entry name" value="Glyco_hydro_5_C"/>
    <property type="match status" value="1"/>
</dbReference>
<dbReference type="EMBL" id="HBHK01022768">
    <property type="protein sequence ID" value="CAD9700901.1"/>
    <property type="molecule type" value="Transcribed_RNA"/>
</dbReference>
<dbReference type="InterPro" id="IPR001547">
    <property type="entry name" value="Glyco_hydro_5"/>
</dbReference>
<evidence type="ECO:0000313" key="7">
    <source>
        <dbReference type="EMBL" id="CAD9700901.1"/>
    </source>
</evidence>
<feature type="region of interest" description="Disordered" evidence="4">
    <location>
        <begin position="364"/>
        <end position="387"/>
    </location>
</feature>
<dbReference type="InterPro" id="IPR017853">
    <property type="entry name" value="GH"/>
</dbReference>
<dbReference type="SUPFAM" id="SSF51445">
    <property type="entry name" value="(Trans)glycosidases"/>
    <property type="match status" value="1"/>
</dbReference>
<feature type="region of interest" description="Disordered" evidence="4">
    <location>
        <begin position="254"/>
        <end position="277"/>
    </location>
</feature>
<dbReference type="GO" id="GO:0016042">
    <property type="term" value="P:lipid catabolic process"/>
    <property type="evidence" value="ECO:0007669"/>
    <property type="project" value="UniProtKB-ARBA"/>
</dbReference>
<feature type="region of interest" description="Disordered" evidence="4">
    <location>
        <begin position="408"/>
        <end position="433"/>
    </location>
</feature>